<feature type="domain" description="Methyl-accepting transducer" evidence="5">
    <location>
        <begin position="367"/>
        <end position="603"/>
    </location>
</feature>
<evidence type="ECO:0000256" key="2">
    <source>
        <dbReference type="PROSITE-ProRule" id="PRU00284"/>
    </source>
</evidence>
<keyword evidence="7" id="KW-1185">Reference proteome</keyword>
<feature type="transmembrane region" description="Helical" evidence="4">
    <location>
        <begin position="7"/>
        <end position="29"/>
    </location>
</feature>
<dbReference type="Proteomes" id="UP000245921">
    <property type="component" value="Unassembled WGS sequence"/>
</dbReference>
<dbReference type="GO" id="GO:0007165">
    <property type="term" value="P:signal transduction"/>
    <property type="evidence" value="ECO:0007669"/>
    <property type="project" value="UniProtKB-KW"/>
</dbReference>
<proteinExistence type="predicted"/>
<dbReference type="Gene3D" id="1.20.120.30">
    <property type="entry name" value="Aspartate receptor, ligand-binding domain"/>
    <property type="match status" value="1"/>
</dbReference>
<evidence type="ECO:0000259" key="5">
    <source>
        <dbReference type="PROSITE" id="PS50111"/>
    </source>
</evidence>
<feature type="coiled-coil region" evidence="3">
    <location>
        <begin position="592"/>
        <end position="619"/>
    </location>
</feature>
<dbReference type="RefSeq" id="WP_158274916.1">
    <property type="nucleotide sequence ID" value="NZ_QGGI01000032.1"/>
</dbReference>
<evidence type="ECO:0000256" key="1">
    <source>
        <dbReference type="ARBA" id="ARBA00023224"/>
    </source>
</evidence>
<dbReference type="AlphaFoldDB" id="A0AA45C4N2"/>
<dbReference type="PROSITE" id="PS50111">
    <property type="entry name" value="CHEMOTAXIS_TRANSDUC_2"/>
    <property type="match status" value="1"/>
</dbReference>
<dbReference type="SUPFAM" id="SSF58104">
    <property type="entry name" value="Methyl-accepting chemotaxis protein (MCP) signaling domain"/>
    <property type="match status" value="1"/>
</dbReference>
<evidence type="ECO:0000256" key="3">
    <source>
        <dbReference type="SAM" id="Coils"/>
    </source>
</evidence>
<accession>A0AA45C4N2</accession>
<gene>
    <name evidence="6" type="ORF">C7380_13213</name>
</gene>
<evidence type="ECO:0000256" key="4">
    <source>
        <dbReference type="SAM" id="Phobius"/>
    </source>
</evidence>
<dbReference type="Pfam" id="PF00015">
    <property type="entry name" value="MCPsignal"/>
    <property type="match status" value="1"/>
</dbReference>
<feature type="transmembrane region" description="Helical" evidence="4">
    <location>
        <begin position="272"/>
        <end position="293"/>
    </location>
</feature>
<dbReference type="InterPro" id="IPR029151">
    <property type="entry name" value="Sensor-like_sf"/>
</dbReference>
<evidence type="ECO:0000313" key="7">
    <source>
        <dbReference type="Proteomes" id="UP000245921"/>
    </source>
</evidence>
<dbReference type="EMBL" id="QGGI01000032">
    <property type="protein sequence ID" value="PWJ86060.1"/>
    <property type="molecule type" value="Genomic_DNA"/>
</dbReference>
<dbReference type="PANTHER" id="PTHR32089">
    <property type="entry name" value="METHYL-ACCEPTING CHEMOTAXIS PROTEIN MCPB"/>
    <property type="match status" value="1"/>
</dbReference>
<dbReference type="Gene3D" id="6.10.340.10">
    <property type="match status" value="1"/>
</dbReference>
<keyword evidence="4" id="KW-0812">Transmembrane</keyword>
<keyword evidence="4" id="KW-1133">Transmembrane helix</keyword>
<name>A0AA45C4N2_9BACT</name>
<sequence length="762" mass="87437">MKIRTKLSVFIPLFVVLGFIFVIIIFLFFENKLYDFQNENFIKQIDFSFNSESNNIEESLKRTLDSILADEKVLKSFYEKDRDNLLNILKDSWNTLSENNIAQFQFHENARSFLRLHKPEKFGDDLSGFRKTIVQVEKNKKSVSGFEVGVAGLGFRYVRPVYYEDNYVGTAELGLAIDSTFLNKVEGDSFIKVFKSDMTEGFIIYENKNYDIDLFLNHEQYIKSEEEPYYYEVDKNNIFVMLPLRDFSDEIIGYIGSKIDYSNIVEVKKNTIFYSGIISFIALGIIVIFSFIISKKIIKQINFLKNNVDEFSRGNMIINFEDMKYDDEFKIIASSLQRSVDELGKSMIRITQFAQGLGSLSSTLTRSSKKSQNNLIKSREKISLINENTIDTSERIHQVNESVQDLSTASDSQAVSAQGLSEISNDISKNSDEGVRAIEKMSEMLFTAVEKSELSMENSDILMKSSVRIRQILETIDSITEQTNLLALNAAIEAARAGEAGKGFAVVADEIRSLAEESKRATENISNIIKDLVEISKKTNVSNKDTAELIKNTETETKSILQKFENMNVKMNDLNEIVENFSASTEETNATAEEISANMRNSSDKVDEIRNSIKEILDNNDIMLEDSEYLVDISDNTIKNVGDLISMLSSFDIFDNHMKKREFEKALKAHEKWVKSFQKIIEGEEIEVESDHNRCSFGIFSKIVKCRKEYEKEWEEILRLHEELHKKAKEINKGRDLNILMNELKNISEKLQNGIKNMINKL</sequence>
<dbReference type="InterPro" id="IPR029150">
    <property type="entry name" value="dCache_3"/>
</dbReference>
<dbReference type="CDD" id="cd11386">
    <property type="entry name" value="MCP_signal"/>
    <property type="match status" value="1"/>
</dbReference>
<dbReference type="Gene3D" id="1.10.287.950">
    <property type="entry name" value="Methyl-accepting chemotaxis protein"/>
    <property type="match status" value="1"/>
</dbReference>
<organism evidence="6 7">
    <name type="scientific">Oceanotoga teriensis</name>
    <dbReference type="NCBI Taxonomy" id="515440"/>
    <lineage>
        <taxon>Bacteria</taxon>
        <taxon>Thermotogati</taxon>
        <taxon>Thermotogota</taxon>
        <taxon>Thermotogae</taxon>
        <taxon>Petrotogales</taxon>
        <taxon>Petrotogaceae</taxon>
        <taxon>Oceanotoga</taxon>
    </lineage>
</organism>
<keyword evidence="1 2" id="KW-0807">Transducer</keyword>
<evidence type="ECO:0000313" key="6">
    <source>
        <dbReference type="EMBL" id="PWJ86060.1"/>
    </source>
</evidence>
<dbReference type="GO" id="GO:0016020">
    <property type="term" value="C:membrane"/>
    <property type="evidence" value="ECO:0007669"/>
    <property type="project" value="InterPro"/>
</dbReference>
<reference evidence="6 7" key="1">
    <citation type="submission" date="2018-05" db="EMBL/GenBank/DDBJ databases">
        <title>Genomic Encyclopedia of Type Strains, Phase IV (KMG-IV): sequencing the most valuable type-strain genomes for metagenomic binning, comparative biology and taxonomic classification.</title>
        <authorList>
            <person name="Goeker M."/>
        </authorList>
    </citation>
    <scope>NUCLEOTIDE SEQUENCE [LARGE SCALE GENOMIC DNA]</scope>
    <source>
        <strain evidence="6 7">DSM 24906</strain>
    </source>
</reference>
<keyword evidence="3" id="KW-0175">Coiled coil</keyword>
<dbReference type="SUPFAM" id="SSF103190">
    <property type="entry name" value="Sensory domain-like"/>
    <property type="match status" value="1"/>
</dbReference>
<keyword evidence="4" id="KW-0472">Membrane</keyword>
<dbReference type="PANTHER" id="PTHR32089:SF112">
    <property type="entry name" value="LYSOZYME-LIKE PROTEIN-RELATED"/>
    <property type="match status" value="1"/>
</dbReference>
<dbReference type="Pfam" id="PF14827">
    <property type="entry name" value="dCache_3"/>
    <property type="match status" value="1"/>
</dbReference>
<comment type="caution">
    <text evidence="6">The sequence shown here is derived from an EMBL/GenBank/DDBJ whole genome shotgun (WGS) entry which is preliminary data.</text>
</comment>
<dbReference type="SMART" id="SM00283">
    <property type="entry name" value="MA"/>
    <property type="match status" value="1"/>
</dbReference>
<protein>
    <submittedName>
        <fullName evidence="6">Methyl-accepting chemotaxis protein</fullName>
    </submittedName>
</protein>
<dbReference type="InterPro" id="IPR004089">
    <property type="entry name" value="MCPsignal_dom"/>
</dbReference>